<proteinExistence type="predicted"/>
<feature type="compositionally biased region" description="Low complexity" evidence="2">
    <location>
        <begin position="1248"/>
        <end position="1266"/>
    </location>
</feature>
<dbReference type="PROSITE" id="PS50011">
    <property type="entry name" value="PROTEIN_KINASE_DOM"/>
    <property type="match status" value="1"/>
</dbReference>
<keyword evidence="6" id="KW-1185">Reference proteome</keyword>
<dbReference type="Gene3D" id="3.30.70.270">
    <property type="match status" value="1"/>
</dbReference>
<dbReference type="InterPro" id="IPR011009">
    <property type="entry name" value="Kinase-like_dom_sf"/>
</dbReference>
<dbReference type="Pfam" id="PF00069">
    <property type="entry name" value="Pkinase"/>
    <property type="match status" value="1"/>
</dbReference>
<evidence type="ECO:0000259" key="4">
    <source>
        <dbReference type="PROSITE" id="PS50887"/>
    </source>
</evidence>
<dbReference type="EC" id="2.7.7.65" evidence="5"/>
<dbReference type="SUPFAM" id="SSF55073">
    <property type="entry name" value="Nucleotide cyclase"/>
    <property type="match status" value="1"/>
</dbReference>
<gene>
    <name evidence="5" type="ORF">LXN57_38505</name>
</gene>
<dbReference type="CDD" id="cd14014">
    <property type="entry name" value="STKc_PknB_like"/>
    <property type="match status" value="1"/>
</dbReference>
<dbReference type="SMART" id="SM00220">
    <property type="entry name" value="S_TKc"/>
    <property type="match status" value="1"/>
</dbReference>
<dbReference type="Proteomes" id="UP001523216">
    <property type="component" value="Unassembled WGS sequence"/>
</dbReference>
<dbReference type="InterPro" id="IPR029016">
    <property type="entry name" value="GAF-like_dom_sf"/>
</dbReference>
<dbReference type="InterPro" id="IPR008271">
    <property type="entry name" value="Ser/Thr_kinase_AS"/>
</dbReference>
<dbReference type="InterPro" id="IPR050469">
    <property type="entry name" value="Diguanylate_Cyclase"/>
</dbReference>
<reference evidence="5 6" key="1">
    <citation type="submission" date="2022-06" db="EMBL/GenBank/DDBJ databases">
        <title>Actinoplanes abujensis sp. nov., isolated from Nigerian arid soil.</title>
        <authorList>
            <person name="Ding P."/>
        </authorList>
    </citation>
    <scope>NUCLEOTIDE SEQUENCE [LARGE SCALE GENOMIC DNA]</scope>
    <source>
        <strain evidence="6">TRM88002</strain>
    </source>
</reference>
<dbReference type="SUPFAM" id="SSF55781">
    <property type="entry name" value="GAF domain-like"/>
    <property type="match status" value="2"/>
</dbReference>
<dbReference type="PANTHER" id="PTHR45138:SF9">
    <property type="entry name" value="DIGUANYLATE CYCLASE DGCM-RELATED"/>
    <property type="match status" value="1"/>
</dbReference>
<evidence type="ECO:0000259" key="3">
    <source>
        <dbReference type="PROSITE" id="PS50011"/>
    </source>
</evidence>
<name>A0ABT0YBN5_9ACTN</name>
<accession>A0ABT0YBN5</accession>
<dbReference type="InterPro" id="IPR000160">
    <property type="entry name" value="GGDEF_dom"/>
</dbReference>
<dbReference type="InterPro" id="IPR043128">
    <property type="entry name" value="Rev_trsase/Diguanyl_cyclase"/>
</dbReference>
<dbReference type="GO" id="GO:0052621">
    <property type="term" value="F:diguanylate cyclase activity"/>
    <property type="evidence" value="ECO:0007669"/>
    <property type="project" value="UniProtKB-EC"/>
</dbReference>
<comment type="caution">
    <text evidence="5">The sequence shown here is derived from an EMBL/GenBank/DDBJ whole genome shotgun (WGS) entry which is preliminary data.</text>
</comment>
<evidence type="ECO:0000256" key="1">
    <source>
        <dbReference type="ARBA" id="ARBA00004167"/>
    </source>
</evidence>
<dbReference type="InterPro" id="IPR041664">
    <property type="entry name" value="AAA_16"/>
</dbReference>
<dbReference type="Pfam" id="PF13191">
    <property type="entry name" value="AAA_16"/>
    <property type="match status" value="1"/>
</dbReference>
<dbReference type="PROSITE" id="PS00108">
    <property type="entry name" value="PROTEIN_KINASE_ST"/>
    <property type="match status" value="1"/>
</dbReference>
<evidence type="ECO:0000313" key="5">
    <source>
        <dbReference type="EMBL" id="MCM4083456.1"/>
    </source>
</evidence>
<protein>
    <submittedName>
        <fullName evidence="5">Diguanylate cyclase</fullName>
        <ecNumber evidence="5">2.7.7.65</ecNumber>
    </submittedName>
</protein>
<dbReference type="EMBL" id="JAMQOL010000059">
    <property type="protein sequence ID" value="MCM4083456.1"/>
    <property type="molecule type" value="Genomic_DNA"/>
</dbReference>
<dbReference type="InterPro" id="IPR027417">
    <property type="entry name" value="P-loop_NTPase"/>
</dbReference>
<dbReference type="SUPFAM" id="SSF52540">
    <property type="entry name" value="P-loop containing nucleoside triphosphate hydrolases"/>
    <property type="match status" value="1"/>
</dbReference>
<dbReference type="NCBIfam" id="TIGR00254">
    <property type="entry name" value="GGDEF"/>
    <property type="match status" value="1"/>
</dbReference>
<dbReference type="Gene3D" id="1.10.510.10">
    <property type="entry name" value="Transferase(Phosphotransferase) domain 1"/>
    <property type="match status" value="1"/>
</dbReference>
<dbReference type="SMART" id="SM00065">
    <property type="entry name" value="GAF"/>
    <property type="match status" value="2"/>
</dbReference>
<dbReference type="SMART" id="SM00267">
    <property type="entry name" value="GGDEF"/>
    <property type="match status" value="1"/>
</dbReference>
<keyword evidence="5" id="KW-0808">Transferase</keyword>
<dbReference type="RefSeq" id="WP_251803155.1">
    <property type="nucleotide sequence ID" value="NZ_JAMQOL010000059.1"/>
</dbReference>
<feature type="domain" description="Protein kinase" evidence="3">
    <location>
        <begin position="40"/>
        <end position="283"/>
    </location>
</feature>
<evidence type="ECO:0000256" key="2">
    <source>
        <dbReference type="SAM" id="MobiDB-lite"/>
    </source>
</evidence>
<feature type="domain" description="GGDEF" evidence="4">
    <location>
        <begin position="1602"/>
        <end position="1733"/>
    </location>
</feature>
<dbReference type="Pfam" id="PF01590">
    <property type="entry name" value="GAF"/>
    <property type="match status" value="1"/>
</dbReference>
<feature type="region of interest" description="Disordered" evidence="2">
    <location>
        <begin position="1248"/>
        <end position="1267"/>
    </location>
</feature>
<evidence type="ECO:0000313" key="6">
    <source>
        <dbReference type="Proteomes" id="UP001523216"/>
    </source>
</evidence>
<dbReference type="CDD" id="cd01949">
    <property type="entry name" value="GGDEF"/>
    <property type="match status" value="1"/>
</dbReference>
<organism evidence="5 6">
    <name type="scientific">Paractinoplanes hotanensis</name>
    <dbReference type="NCBI Taxonomy" id="2906497"/>
    <lineage>
        <taxon>Bacteria</taxon>
        <taxon>Bacillati</taxon>
        <taxon>Actinomycetota</taxon>
        <taxon>Actinomycetes</taxon>
        <taxon>Micromonosporales</taxon>
        <taxon>Micromonosporaceae</taxon>
        <taxon>Paractinoplanes</taxon>
    </lineage>
</organism>
<dbReference type="PROSITE" id="PS50887">
    <property type="entry name" value="GGDEF"/>
    <property type="match status" value="1"/>
</dbReference>
<dbReference type="SUPFAM" id="SSF56112">
    <property type="entry name" value="Protein kinase-like (PK-like)"/>
    <property type="match status" value="1"/>
</dbReference>
<comment type="subcellular location">
    <subcellularLocation>
        <location evidence="1">Membrane</location>
        <topology evidence="1">Single-pass membrane protein</topology>
    </subcellularLocation>
</comment>
<dbReference type="Pfam" id="PF00990">
    <property type="entry name" value="GGDEF"/>
    <property type="match status" value="1"/>
</dbReference>
<dbReference type="InterPro" id="IPR000719">
    <property type="entry name" value="Prot_kinase_dom"/>
</dbReference>
<dbReference type="Gene3D" id="3.30.450.40">
    <property type="match status" value="2"/>
</dbReference>
<dbReference type="InterPro" id="IPR029787">
    <property type="entry name" value="Nucleotide_cyclase"/>
</dbReference>
<dbReference type="InterPro" id="IPR003018">
    <property type="entry name" value="GAF"/>
</dbReference>
<dbReference type="PANTHER" id="PTHR45138">
    <property type="entry name" value="REGULATORY COMPONENTS OF SENSORY TRANSDUCTION SYSTEM"/>
    <property type="match status" value="1"/>
</dbReference>
<sequence length="1733" mass="185574">MTVMGSATGDRHLFRIQNRSPPADRMSVVHAQAGFAVLGMTFRGELGRGARSVVYLGVRDGHEYAVKVLLELGGPDEATAFCREAATLACLVHPALPSIHEVGEVDGRPYLIMDRSAGSPLTGEHSEADLAAIGAEVAGALAVAHRAGVVHRDVKPDNILVDPGGHVHLIDFGLAGHAGSVAGETAAGTLHYSAPEQTGVLHRAVDGRSDLYALGVVLYECLAGRLPFTAADAGELIRMHLSSRPPELPAYVSSAFAAVIGRLLAKDPDDRYESAEGLRQDLLTIARGESDRFRPGAQDGAVRTDPDLVGRHEQLACLVGRWRRARGGVVLVEGAPGNGKSRLVREFTSLVSAEGTLVLHGKASADDVPLAVLRRLIDQHVTSIRRLGPEEHHDVAVERLRAAAGTTAPMLQALSPALAALLGLDNGGQDADENQFGDAVAAFLARLGPAVLHLDDVQWCDQATLQVLGKLAPRLRESGLLLTATARDDHASAAAVTAFADLTGSALDTRLTVPPLDRTAIRALLADRLGAGVVPAELIDRLAARSGGNPLAAHEYVRSVIDAGLLTPHWGRWRLDTAGLDALALPEDVIELILRRVDSLGCNAREVLVVAAVCGTRFQVPVVAAASSTHPAEVAEAFAEATALRLVETGRDGVLVFLHDRIREALLAGRDVRWVHQRVADALTAASPPDARTSQDAYAIAHHYLAGNVDRTPGKVYVAAIVAGERALAEHLPTEAFNYLSTALDLAGPAKTTPSATLYVALGTAAALTGRYATSDEHFITALRIERDPLRRARIYSRLAQSRHERWQAVESIEMARRGLAEIGSEPPRSAPGLAIAALSALARGVLIGWLPERITLAAGRRDVLAVRCNLLAAAAHGYGFIFEQPRMLAYILLGLPHARRLGRQAEYAVVQSGLAVAARLSGAHRWADRLLSRAAQAAGETKDPLVIAHLQWVHGIANDIAPPMHRTSGQLARRIAETFGPAMSMGERLTTYIQVGPIAILRGHTDEAAAIHRRGTELADNAHDHMGGMFLTLQAQTCALSGDHALAAASLRDARAHAERFAQNLPQLLSCLIAAIHLAVESGETGSDLDRVIDEFMELPINTRGLWNFQQSVWVWIAFGRLAQLSAASDADLPNRTRQAREAVRALRSRARGPVLRAFHELVRASLEQLTGDHRRAIERTARLITQSGGLDLPLLRFEIARVRARAWRDLGCPAEAQQEASTALSLAVADGWRTRMDWIRSEFGLSPAEPSIGPPSAGGSSTSGLQDNRRLAALQQVSLASATVLQPDVLARVALDEINRIFSAERAFLFLVEEDGLKPFVGRDHTGADVIQLTEYGSTLVDRVRRERAALVVTGDEQGEALGSRSMMMHGLRSIMVAPLQHRGRLLGVVYLDSRTARGIFTTDDVDLLVAITSQVAAALETTRVAQLELAVHVAESERDLADSLREGLTALTASLDPDNVREVLAARLRAALPDAEVTVLPAGSGMDSEFLSGSMDDAPAPVRRLLDARATAWLAASMTIRDEDHGFVVAVRHTGSFSDTELRVTAALAGQGAAALDNALLFRRIQELAARDGLTELFNRRHFHQLGDRQVRDDVHEGRAVAALMLDIDNFKNVNDTYGHSIGDEVIRAVADRITSVLRDADLISRYGGEEFAVILAETSEAGVSSAAERIRQTVATTPISTAAGPLHVTVSIGAARSTELSLSGLLESADEALYSAKRNGRNRVEMAKL</sequence>
<keyword evidence="5" id="KW-0548">Nucleotidyltransferase</keyword>